<dbReference type="EMBL" id="JAWDGP010004620">
    <property type="protein sequence ID" value="KAK3762993.1"/>
    <property type="molecule type" value="Genomic_DNA"/>
</dbReference>
<proteinExistence type="predicted"/>
<dbReference type="Proteomes" id="UP001283361">
    <property type="component" value="Unassembled WGS sequence"/>
</dbReference>
<comment type="caution">
    <text evidence="2">The sequence shown here is derived from an EMBL/GenBank/DDBJ whole genome shotgun (WGS) entry which is preliminary data.</text>
</comment>
<gene>
    <name evidence="2" type="ORF">RRG08_015734</name>
</gene>
<evidence type="ECO:0000313" key="2">
    <source>
        <dbReference type="EMBL" id="KAK3762993.1"/>
    </source>
</evidence>
<evidence type="ECO:0000313" key="3">
    <source>
        <dbReference type="Proteomes" id="UP001283361"/>
    </source>
</evidence>
<feature type="region of interest" description="Disordered" evidence="1">
    <location>
        <begin position="29"/>
        <end position="50"/>
    </location>
</feature>
<reference evidence="2" key="1">
    <citation type="journal article" date="2023" name="G3 (Bethesda)">
        <title>A reference genome for the long-term kleptoplast-retaining sea slug Elysia crispata morphotype clarki.</title>
        <authorList>
            <person name="Eastman K.E."/>
            <person name="Pendleton A.L."/>
            <person name="Shaikh M.A."/>
            <person name="Suttiyut T."/>
            <person name="Ogas R."/>
            <person name="Tomko P."/>
            <person name="Gavelis G."/>
            <person name="Widhalm J.R."/>
            <person name="Wisecaver J.H."/>
        </authorList>
    </citation>
    <scope>NUCLEOTIDE SEQUENCE</scope>
    <source>
        <strain evidence="2">ECLA1</strain>
    </source>
</reference>
<keyword evidence="3" id="KW-1185">Reference proteome</keyword>
<sequence>MGGEEIQSKGDANSLLQLVHKGTTLSGETELSIIPQGGQGSNPRLDPHRPTDLKLLALTTRPQTPHILHKGTSLSRPGQQVRFYHRLGSGWTVVTATVKTRPGQAGPDRPGSLCLN</sequence>
<dbReference type="AlphaFoldDB" id="A0AAE0Z575"/>
<accession>A0AAE0Z575</accession>
<organism evidence="2 3">
    <name type="scientific">Elysia crispata</name>
    <name type="common">lettuce slug</name>
    <dbReference type="NCBI Taxonomy" id="231223"/>
    <lineage>
        <taxon>Eukaryota</taxon>
        <taxon>Metazoa</taxon>
        <taxon>Spiralia</taxon>
        <taxon>Lophotrochozoa</taxon>
        <taxon>Mollusca</taxon>
        <taxon>Gastropoda</taxon>
        <taxon>Heterobranchia</taxon>
        <taxon>Euthyneura</taxon>
        <taxon>Panpulmonata</taxon>
        <taxon>Sacoglossa</taxon>
        <taxon>Placobranchoidea</taxon>
        <taxon>Plakobranchidae</taxon>
        <taxon>Elysia</taxon>
    </lineage>
</organism>
<protein>
    <submittedName>
        <fullName evidence="2">Uncharacterized protein</fullName>
    </submittedName>
</protein>
<evidence type="ECO:0000256" key="1">
    <source>
        <dbReference type="SAM" id="MobiDB-lite"/>
    </source>
</evidence>
<name>A0AAE0Z575_9GAST</name>